<dbReference type="AlphaFoldDB" id="S4NV91"/>
<organism evidence="2">
    <name type="scientific">Pararge aegeria</name>
    <name type="common">speckled wood butterfly</name>
    <dbReference type="NCBI Taxonomy" id="116150"/>
    <lineage>
        <taxon>Eukaryota</taxon>
        <taxon>Metazoa</taxon>
        <taxon>Ecdysozoa</taxon>
        <taxon>Arthropoda</taxon>
        <taxon>Hexapoda</taxon>
        <taxon>Insecta</taxon>
        <taxon>Pterygota</taxon>
        <taxon>Neoptera</taxon>
        <taxon>Endopterygota</taxon>
        <taxon>Lepidoptera</taxon>
        <taxon>Glossata</taxon>
        <taxon>Ditrysia</taxon>
        <taxon>Papilionoidea</taxon>
        <taxon>Nymphalidae</taxon>
        <taxon>Satyrinae</taxon>
        <taxon>Satyrini</taxon>
        <taxon>Parargina</taxon>
        <taxon>Pararge</taxon>
    </lineage>
</organism>
<evidence type="ECO:0000256" key="1">
    <source>
        <dbReference type="SAM" id="Phobius"/>
    </source>
</evidence>
<protein>
    <submittedName>
        <fullName evidence="2">Uncharacterized protein</fullName>
    </submittedName>
</protein>
<name>S4NV91_9NEOP</name>
<dbReference type="EMBL" id="GAIX01013042">
    <property type="protein sequence ID" value="JAA79518.1"/>
    <property type="molecule type" value="Transcribed_RNA"/>
</dbReference>
<proteinExistence type="predicted"/>
<feature type="transmembrane region" description="Helical" evidence="1">
    <location>
        <begin position="12"/>
        <end position="33"/>
    </location>
</feature>
<keyword evidence="1" id="KW-0472">Membrane</keyword>
<reference evidence="2" key="1">
    <citation type="journal article" date="2013" name="BMC Genomics">
        <title>Unscrambling butterfly oogenesis.</title>
        <authorList>
            <person name="Carter J.M."/>
            <person name="Baker S.C."/>
            <person name="Pink R."/>
            <person name="Carter D.R."/>
            <person name="Collins A."/>
            <person name="Tomlin J."/>
            <person name="Gibbs M."/>
            <person name="Breuker C.J."/>
        </authorList>
    </citation>
    <scope>NUCLEOTIDE SEQUENCE</scope>
    <source>
        <tissue evidence="2">Ovary</tissue>
    </source>
</reference>
<evidence type="ECO:0000313" key="2">
    <source>
        <dbReference type="EMBL" id="JAA79518.1"/>
    </source>
</evidence>
<keyword evidence="1" id="KW-1133">Transmembrane helix</keyword>
<sequence>MFKVLCNLNEEFFFFCPYCTVTTLWQTFIIDFYDQFTKVTNAFSKSRIIGAYTFLQHSLCFYFYSYN</sequence>
<feature type="transmembrane region" description="Helical" evidence="1">
    <location>
        <begin position="45"/>
        <end position="64"/>
    </location>
</feature>
<reference evidence="2" key="2">
    <citation type="submission" date="2013-05" db="EMBL/GenBank/DDBJ databases">
        <authorList>
            <person name="Carter J.-M."/>
            <person name="Baker S.C."/>
            <person name="Pink R."/>
            <person name="Carter D.R.F."/>
            <person name="Collins A."/>
            <person name="Tomlin J."/>
            <person name="Gibbs M."/>
            <person name="Breuker C.J."/>
        </authorList>
    </citation>
    <scope>NUCLEOTIDE SEQUENCE</scope>
    <source>
        <tissue evidence="2">Ovary</tissue>
    </source>
</reference>
<keyword evidence="1" id="KW-0812">Transmembrane</keyword>
<accession>S4NV91</accession>